<dbReference type="RefSeq" id="WP_106330236.1">
    <property type="nucleotide sequence ID" value="NZ_BOMO01000164.1"/>
</dbReference>
<comment type="caution">
    <text evidence="2">The sequence shown here is derived from an EMBL/GenBank/DDBJ whole genome shotgun (WGS) entry which is preliminary data.</text>
</comment>
<dbReference type="OrthoDB" id="3292579at2"/>
<sequence>MAPGSNGWFRRRTPRLSGTLHIRDATGHELVITLRGRASLLTAGGTGLSGYGEVWAVHTTAPAAETSLMIVYSRDESAKELASGLCAAGQTIALDDVTFTWRASSTPPNGIPQQRPAASNLPRNLRTPPPRTNNTRGTPAPTPAGGLRSRLRNMVRVVTQATRH</sequence>
<reference evidence="2 3" key="1">
    <citation type="submission" date="2018-03" db="EMBL/GenBank/DDBJ databases">
        <title>Genomic Encyclopedia of Archaeal and Bacterial Type Strains, Phase II (KMG-II): from individual species to whole genera.</title>
        <authorList>
            <person name="Goeker M."/>
        </authorList>
    </citation>
    <scope>NUCLEOTIDE SEQUENCE [LARGE SCALE GENOMIC DNA]</scope>
    <source>
        <strain evidence="2 3">DSM 43146</strain>
    </source>
</reference>
<dbReference type="EMBL" id="PVMZ01000032">
    <property type="protein sequence ID" value="PRX10947.1"/>
    <property type="molecule type" value="Genomic_DNA"/>
</dbReference>
<evidence type="ECO:0000313" key="2">
    <source>
        <dbReference type="EMBL" id="PRX10947.1"/>
    </source>
</evidence>
<name>A0A2T0JU34_9ACTN</name>
<feature type="compositionally biased region" description="Low complexity" evidence="1">
    <location>
        <begin position="121"/>
        <end position="148"/>
    </location>
</feature>
<accession>A0A2T0JU34</accession>
<keyword evidence="3" id="KW-1185">Reference proteome</keyword>
<dbReference type="AlphaFoldDB" id="A0A2T0JU34"/>
<feature type="region of interest" description="Disordered" evidence="1">
    <location>
        <begin position="104"/>
        <end position="149"/>
    </location>
</feature>
<dbReference type="Proteomes" id="UP000239415">
    <property type="component" value="Unassembled WGS sequence"/>
</dbReference>
<proteinExistence type="predicted"/>
<evidence type="ECO:0000256" key="1">
    <source>
        <dbReference type="SAM" id="MobiDB-lite"/>
    </source>
</evidence>
<evidence type="ECO:0000313" key="3">
    <source>
        <dbReference type="Proteomes" id="UP000239415"/>
    </source>
</evidence>
<gene>
    <name evidence="2" type="ORF">CLV67_1325</name>
</gene>
<organism evidence="2 3">
    <name type="scientific">Actinoplanes italicus</name>
    <dbReference type="NCBI Taxonomy" id="113567"/>
    <lineage>
        <taxon>Bacteria</taxon>
        <taxon>Bacillati</taxon>
        <taxon>Actinomycetota</taxon>
        <taxon>Actinomycetes</taxon>
        <taxon>Micromonosporales</taxon>
        <taxon>Micromonosporaceae</taxon>
        <taxon>Actinoplanes</taxon>
    </lineage>
</organism>
<protein>
    <submittedName>
        <fullName evidence="2">Uncharacterized protein</fullName>
    </submittedName>
</protein>